<dbReference type="KEGG" id="mis:MICPUN_56140"/>
<accession>C1E0M4</accession>
<dbReference type="OMA" id="VCIACER"/>
<proteinExistence type="predicted"/>
<evidence type="ECO:0000313" key="1">
    <source>
        <dbReference type="EMBL" id="ACO61326.1"/>
    </source>
</evidence>
<dbReference type="SUPFAM" id="SSF50156">
    <property type="entry name" value="PDZ domain-like"/>
    <property type="match status" value="1"/>
</dbReference>
<gene>
    <name evidence="1" type="ORF">MICPUN_56140</name>
</gene>
<dbReference type="EMBL" id="CP001323">
    <property type="protein sequence ID" value="ACO61326.1"/>
    <property type="molecule type" value="Genomic_DNA"/>
</dbReference>
<evidence type="ECO:0000313" key="2">
    <source>
        <dbReference type="Proteomes" id="UP000002009"/>
    </source>
</evidence>
<name>C1E0M4_MICCC</name>
<protein>
    <submittedName>
        <fullName evidence="1">Uncharacterized protein</fullName>
    </submittedName>
</protein>
<reference evidence="1 2" key="1">
    <citation type="journal article" date="2009" name="Science">
        <title>Green evolution and dynamic adaptations revealed by genomes of the marine picoeukaryotes Micromonas.</title>
        <authorList>
            <person name="Worden A.Z."/>
            <person name="Lee J.H."/>
            <person name="Mock T."/>
            <person name="Rouze P."/>
            <person name="Simmons M.P."/>
            <person name="Aerts A.L."/>
            <person name="Allen A.E."/>
            <person name="Cuvelier M.L."/>
            <person name="Derelle E."/>
            <person name="Everett M.V."/>
            <person name="Foulon E."/>
            <person name="Grimwood J."/>
            <person name="Gundlach H."/>
            <person name="Henrissat B."/>
            <person name="Napoli C."/>
            <person name="McDonald S.M."/>
            <person name="Parker M.S."/>
            <person name="Rombauts S."/>
            <person name="Salamov A."/>
            <person name="Von Dassow P."/>
            <person name="Badger J.H."/>
            <person name="Coutinho P.M."/>
            <person name="Demir E."/>
            <person name="Dubchak I."/>
            <person name="Gentemann C."/>
            <person name="Eikrem W."/>
            <person name="Gready J.E."/>
            <person name="John U."/>
            <person name="Lanier W."/>
            <person name="Lindquist E.A."/>
            <person name="Lucas S."/>
            <person name="Mayer K.F."/>
            <person name="Moreau H."/>
            <person name="Not F."/>
            <person name="Otillar R."/>
            <person name="Panaud O."/>
            <person name="Pangilinan J."/>
            <person name="Paulsen I."/>
            <person name="Piegu B."/>
            <person name="Poliakov A."/>
            <person name="Robbens S."/>
            <person name="Schmutz J."/>
            <person name="Toulza E."/>
            <person name="Wyss T."/>
            <person name="Zelensky A."/>
            <person name="Zhou K."/>
            <person name="Armbrust E.V."/>
            <person name="Bhattacharya D."/>
            <person name="Goodenough U.W."/>
            <person name="Van de Peer Y."/>
            <person name="Grigoriev I.V."/>
        </authorList>
    </citation>
    <scope>NUCLEOTIDE SEQUENCE [LARGE SCALE GENOMIC DNA]</scope>
    <source>
        <strain evidence="2">RCC299 / NOUM17</strain>
    </source>
</reference>
<dbReference type="OrthoDB" id="497638at2759"/>
<dbReference type="RefSeq" id="XP_002500068.1">
    <property type="nucleotide sequence ID" value="XM_002500022.1"/>
</dbReference>
<dbReference type="InParanoid" id="C1E0M4"/>
<dbReference type="AlphaFoldDB" id="C1E0M4"/>
<dbReference type="eggNOG" id="ENOG502SYVX">
    <property type="taxonomic scope" value="Eukaryota"/>
</dbReference>
<organism evidence="1 2">
    <name type="scientific">Micromonas commoda (strain RCC299 / NOUM17 / CCMP2709)</name>
    <name type="common">Picoplanktonic green alga</name>
    <dbReference type="NCBI Taxonomy" id="296587"/>
    <lineage>
        <taxon>Eukaryota</taxon>
        <taxon>Viridiplantae</taxon>
        <taxon>Chlorophyta</taxon>
        <taxon>Mamiellophyceae</taxon>
        <taxon>Mamiellales</taxon>
        <taxon>Mamiellaceae</taxon>
        <taxon>Micromonas</taxon>
    </lineage>
</organism>
<dbReference type="InterPro" id="IPR036034">
    <property type="entry name" value="PDZ_sf"/>
</dbReference>
<sequence>MSCAASAVFSRPVALTARRGAPASRRASSLRCEAAGIKTGKAVWRGENTTEVGNGEGFETEFLFDLGGETPAPVKGLRFKKDSEVVTVTIPRPLGIVFEEKLDGIYQKIVVDEVLEGSNASKADVKVGDVLRITTAVFNVPGVIDVTAWLNPPKSSNCKAFYVADQKPFDKVMDAIKSHAVPVDTPDGPMEVEEVGLVLERPTA</sequence>
<keyword evidence="2" id="KW-1185">Reference proteome</keyword>
<dbReference type="GeneID" id="8240781"/>
<dbReference type="Proteomes" id="UP000002009">
    <property type="component" value="Chromosome 2"/>
</dbReference>